<feature type="non-terminal residue" evidence="1">
    <location>
        <position position="68"/>
    </location>
</feature>
<evidence type="ECO:0000313" key="1">
    <source>
        <dbReference type="EMBL" id="CAG8698166.1"/>
    </source>
</evidence>
<evidence type="ECO:0000313" key="2">
    <source>
        <dbReference type="Proteomes" id="UP000789860"/>
    </source>
</evidence>
<organism evidence="1 2">
    <name type="scientific">Scutellospora calospora</name>
    <dbReference type="NCBI Taxonomy" id="85575"/>
    <lineage>
        <taxon>Eukaryota</taxon>
        <taxon>Fungi</taxon>
        <taxon>Fungi incertae sedis</taxon>
        <taxon>Mucoromycota</taxon>
        <taxon>Glomeromycotina</taxon>
        <taxon>Glomeromycetes</taxon>
        <taxon>Diversisporales</taxon>
        <taxon>Gigasporaceae</taxon>
        <taxon>Scutellospora</taxon>
    </lineage>
</organism>
<name>A0ACA9P9Z3_9GLOM</name>
<keyword evidence="2" id="KW-1185">Reference proteome</keyword>
<sequence length="68" mass="7442">EATEQVVNIQNSKLAAELQELFSLMLAARLKLCTKFQNGISETNVGNEIPILGEEDTDSKGSEMELDS</sequence>
<gene>
    <name evidence="1" type="ORF">SCALOS_LOCUS10392</name>
</gene>
<proteinExistence type="predicted"/>
<accession>A0ACA9P9Z3</accession>
<protein>
    <submittedName>
        <fullName evidence="1">6860_t:CDS:1</fullName>
    </submittedName>
</protein>
<dbReference type="Proteomes" id="UP000789860">
    <property type="component" value="Unassembled WGS sequence"/>
</dbReference>
<dbReference type="EMBL" id="CAJVPM010038444">
    <property type="protein sequence ID" value="CAG8698166.1"/>
    <property type="molecule type" value="Genomic_DNA"/>
</dbReference>
<feature type="non-terminal residue" evidence="1">
    <location>
        <position position="1"/>
    </location>
</feature>
<reference evidence="1" key="1">
    <citation type="submission" date="2021-06" db="EMBL/GenBank/DDBJ databases">
        <authorList>
            <person name="Kallberg Y."/>
            <person name="Tangrot J."/>
            <person name="Rosling A."/>
        </authorList>
    </citation>
    <scope>NUCLEOTIDE SEQUENCE</scope>
    <source>
        <strain evidence="1">AU212A</strain>
    </source>
</reference>
<comment type="caution">
    <text evidence="1">The sequence shown here is derived from an EMBL/GenBank/DDBJ whole genome shotgun (WGS) entry which is preliminary data.</text>
</comment>